<accession>A0ABQ2A937</accession>
<dbReference type="Proteomes" id="UP000637774">
    <property type="component" value="Unassembled WGS sequence"/>
</dbReference>
<evidence type="ECO:0000313" key="4">
    <source>
        <dbReference type="Proteomes" id="UP000637774"/>
    </source>
</evidence>
<feature type="compositionally biased region" description="Low complexity" evidence="1">
    <location>
        <begin position="1"/>
        <end position="17"/>
    </location>
</feature>
<sequence>MPETNTAASSSAAASPAPQTPAPRFRRWGRWLLGGLLLAGVITLSISILLDPWLQRQLEQQVARRTHGQYRLHVGALRTSLWQQAVRLRAVRLRPAATVADTLPRIRLDVARLNVTGIGLLALLRKGVVPLDSVVLDSARLTVLALAKRPTRTIGQPLHEQLPFKIRGLGVGFFGLLHAQAHYLPAAQPTAQVRRADLVAHDVLINAAGAADTQRLGYAASWNLLVRHAQGVVAGHRLTLAGLTVSTADQRLQLDSGRVLPVGPAQPGQARVDLNLPRLRLTGLRAAALHQQRALRADSLLIEGPRLTASLPAAGSAGSSKLINHYLRSLDLAHFAVHNGYVRVKGAAAAPVIHDMNVAATALHLDSAGAPDARRIFFAKAWKVALGASQATVAAHAVALKSLRLSTTAGTFTVRAVRIRPPAPGQGQPGGVRVDLVLPGLALTGWDAAALGQQHLQAASLVLDRPNLKFTPPAQPPPPVWKLVSKFLRRTDLAQLRVNHAEFEISGLRHLPQVRDLNLTGRAIRIDSLAALTPGRIAYARAWQARSGRITAPFDPPYYRASSQRARLDTDAQTFRFEELALTPKYSPVAMNQHKGYQAPAVTIKLPVLALNGVDFAALVRRADVRAARVLVLNPVVNIKSDGRGPINPNLSKISPEEMLKLTNIVNIRRLDLRNGNLYSSYRSPLTPIPGKLSINRFNGSFYNLSNDRRRQTPASPLTGQASTYLQNRTRLDVQVSM</sequence>
<keyword evidence="2" id="KW-0812">Transmembrane</keyword>
<comment type="caution">
    <text evidence="3">The sequence shown here is derived from an EMBL/GenBank/DDBJ whole genome shotgun (WGS) entry which is preliminary data.</text>
</comment>
<dbReference type="RefSeq" id="WP_188562357.1">
    <property type="nucleotide sequence ID" value="NZ_BMGY01000021.1"/>
</dbReference>
<dbReference type="EMBL" id="BMGY01000021">
    <property type="protein sequence ID" value="GGH86876.1"/>
    <property type="molecule type" value="Genomic_DNA"/>
</dbReference>
<feature type="transmembrane region" description="Helical" evidence="2">
    <location>
        <begin position="31"/>
        <end position="50"/>
    </location>
</feature>
<feature type="region of interest" description="Disordered" evidence="1">
    <location>
        <begin position="1"/>
        <end position="22"/>
    </location>
</feature>
<evidence type="ECO:0000256" key="2">
    <source>
        <dbReference type="SAM" id="Phobius"/>
    </source>
</evidence>
<evidence type="ECO:0000256" key="1">
    <source>
        <dbReference type="SAM" id="MobiDB-lite"/>
    </source>
</evidence>
<protein>
    <recommendedName>
        <fullName evidence="5">DUF748 domain-containing protein</fullName>
    </recommendedName>
</protein>
<keyword evidence="2" id="KW-1133">Transmembrane helix</keyword>
<evidence type="ECO:0008006" key="5">
    <source>
        <dbReference type="Google" id="ProtNLM"/>
    </source>
</evidence>
<keyword evidence="4" id="KW-1185">Reference proteome</keyword>
<evidence type="ECO:0000313" key="3">
    <source>
        <dbReference type="EMBL" id="GGH86876.1"/>
    </source>
</evidence>
<reference evidence="4" key="1">
    <citation type="journal article" date="2019" name="Int. J. Syst. Evol. Microbiol.">
        <title>The Global Catalogue of Microorganisms (GCM) 10K type strain sequencing project: providing services to taxonomists for standard genome sequencing and annotation.</title>
        <authorList>
            <consortium name="The Broad Institute Genomics Platform"/>
            <consortium name="The Broad Institute Genome Sequencing Center for Infectious Disease"/>
            <person name="Wu L."/>
            <person name="Ma J."/>
        </authorList>
    </citation>
    <scope>NUCLEOTIDE SEQUENCE [LARGE SCALE GENOMIC DNA]</scope>
    <source>
        <strain evidence="4">CGMCC 1.14966</strain>
    </source>
</reference>
<proteinExistence type="predicted"/>
<name>A0ABQ2A937_9BACT</name>
<gene>
    <name evidence="3" type="ORF">GCM10011495_24480</name>
</gene>
<keyword evidence="2" id="KW-0472">Membrane</keyword>
<organism evidence="3 4">
    <name type="scientific">Hymenobacter frigidus</name>
    <dbReference type="NCBI Taxonomy" id="1524095"/>
    <lineage>
        <taxon>Bacteria</taxon>
        <taxon>Pseudomonadati</taxon>
        <taxon>Bacteroidota</taxon>
        <taxon>Cytophagia</taxon>
        <taxon>Cytophagales</taxon>
        <taxon>Hymenobacteraceae</taxon>
        <taxon>Hymenobacter</taxon>
    </lineage>
</organism>